<dbReference type="EMBL" id="JAVHJS010000021">
    <property type="protein sequence ID" value="KAK2823632.1"/>
    <property type="molecule type" value="Genomic_DNA"/>
</dbReference>
<sequence length="123" mass="13771">MPNLSNNLLDDGALSQNLLTCRAQRCNNVGDCVIRNGLQVCKCMLGYRGDACQETVNEGLAIPLTLGVLGFIVAFIILAFALAFVQQRRRERIWEKTNEEKEALKNNGNLSHTKIGKREFLYV</sequence>
<accession>A0AA88LT80</accession>
<dbReference type="InterPro" id="IPR000742">
    <property type="entry name" value="EGF"/>
</dbReference>
<evidence type="ECO:0000256" key="1">
    <source>
        <dbReference type="PROSITE-ProRule" id="PRU00076"/>
    </source>
</evidence>
<keyword evidence="2" id="KW-0472">Membrane</keyword>
<dbReference type="Gene3D" id="2.10.25.10">
    <property type="entry name" value="Laminin"/>
    <property type="match status" value="1"/>
</dbReference>
<feature type="disulfide bond" evidence="1">
    <location>
        <begin position="43"/>
        <end position="52"/>
    </location>
</feature>
<dbReference type="SUPFAM" id="SSF57196">
    <property type="entry name" value="EGF/Laminin"/>
    <property type="match status" value="1"/>
</dbReference>
<evidence type="ECO:0000313" key="4">
    <source>
        <dbReference type="EMBL" id="KAK2823632.1"/>
    </source>
</evidence>
<keyword evidence="5" id="KW-1185">Reference proteome</keyword>
<name>A0AA88LT80_TACVA</name>
<dbReference type="Proteomes" id="UP001187315">
    <property type="component" value="Unassembled WGS sequence"/>
</dbReference>
<evidence type="ECO:0000256" key="2">
    <source>
        <dbReference type="SAM" id="Phobius"/>
    </source>
</evidence>
<organism evidence="4 5">
    <name type="scientific">Tachysurus vachellii</name>
    <name type="common">Darkbarbel catfish</name>
    <name type="synonym">Pelteobagrus vachellii</name>
    <dbReference type="NCBI Taxonomy" id="175792"/>
    <lineage>
        <taxon>Eukaryota</taxon>
        <taxon>Metazoa</taxon>
        <taxon>Chordata</taxon>
        <taxon>Craniata</taxon>
        <taxon>Vertebrata</taxon>
        <taxon>Euteleostomi</taxon>
        <taxon>Actinopterygii</taxon>
        <taxon>Neopterygii</taxon>
        <taxon>Teleostei</taxon>
        <taxon>Ostariophysi</taxon>
        <taxon>Siluriformes</taxon>
        <taxon>Bagridae</taxon>
        <taxon>Tachysurus</taxon>
    </lineage>
</organism>
<gene>
    <name evidence="4" type="ORF">Q7C36_020232</name>
</gene>
<keyword evidence="1" id="KW-1015">Disulfide bond</keyword>
<keyword evidence="2" id="KW-0812">Transmembrane</keyword>
<dbReference type="AlphaFoldDB" id="A0AA88LT80"/>
<dbReference type="PROSITE" id="PS00022">
    <property type="entry name" value="EGF_1"/>
    <property type="match status" value="1"/>
</dbReference>
<proteinExistence type="predicted"/>
<evidence type="ECO:0000259" key="3">
    <source>
        <dbReference type="PROSITE" id="PS50026"/>
    </source>
</evidence>
<protein>
    <recommendedName>
        <fullName evidence="3">EGF-like domain-containing protein</fullName>
    </recommendedName>
</protein>
<dbReference type="PROSITE" id="PS50026">
    <property type="entry name" value="EGF_3"/>
    <property type="match status" value="1"/>
</dbReference>
<keyword evidence="2" id="KW-1133">Transmembrane helix</keyword>
<comment type="caution">
    <text evidence="1">Lacks conserved residue(s) required for the propagation of feature annotation.</text>
</comment>
<feature type="domain" description="EGF-like" evidence="3">
    <location>
        <begin position="17"/>
        <end position="53"/>
    </location>
</feature>
<evidence type="ECO:0000313" key="5">
    <source>
        <dbReference type="Proteomes" id="UP001187315"/>
    </source>
</evidence>
<feature type="transmembrane region" description="Helical" evidence="2">
    <location>
        <begin position="64"/>
        <end position="85"/>
    </location>
</feature>
<comment type="caution">
    <text evidence="4">The sequence shown here is derived from an EMBL/GenBank/DDBJ whole genome shotgun (WGS) entry which is preliminary data.</text>
</comment>
<reference evidence="4" key="1">
    <citation type="submission" date="2023-08" db="EMBL/GenBank/DDBJ databases">
        <title>Pelteobagrus vachellii genome.</title>
        <authorList>
            <person name="Liu H."/>
        </authorList>
    </citation>
    <scope>NUCLEOTIDE SEQUENCE</scope>
    <source>
        <strain evidence="4">PRFRI_2022a</strain>
        <tissue evidence="4">Muscle</tissue>
    </source>
</reference>
<keyword evidence="1" id="KW-0245">EGF-like domain</keyword>
<dbReference type="PROSITE" id="PS01186">
    <property type="entry name" value="EGF_2"/>
    <property type="match status" value="1"/>
</dbReference>